<reference evidence="1 2" key="1">
    <citation type="journal article" date="2016" name="Nat. Commun.">
        <title>Thousands of microbial genomes shed light on interconnected biogeochemical processes in an aquifer system.</title>
        <authorList>
            <person name="Anantharaman K."/>
            <person name="Brown C.T."/>
            <person name="Hug L.A."/>
            <person name="Sharon I."/>
            <person name="Castelle C.J."/>
            <person name="Probst A.J."/>
            <person name="Thomas B.C."/>
            <person name="Singh A."/>
            <person name="Wilkins M.J."/>
            <person name="Karaoz U."/>
            <person name="Brodie E.L."/>
            <person name="Williams K.H."/>
            <person name="Hubbard S.S."/>
            <person name="Banfield J.F."/>
        </authorList>
    </citation>
    <scope>NUCLEOTIDE SEQUENCE [LARGE SCALE GENOMIC DNA]</scope>
</reference>
<proteinExistence type="predicted"/>
<dbReference type="EMBL" id="MHVU01000043">
    <property type="protein sequence ID" value="OHA97608.1"/>
    <property type="molecule type" value="Genomic_DNA"/>
</dbReference>
<dbReference type="AlphaFoldDB" id="A0A1G2TKJ4"/>
<accession>A0A1G2TKJ4</accession>
<sequence>MNTIIILGLNTRLFQNHGQIFKPDASRCVKFKHLFDEFRIFAMDDNFLDVGIVDVAKRSTARKVSLPCFLPQSPCGVRT</sequence>
<name>A0A1G2TKJ4_9BACT</name>
<evidence type="ECO:0000313" key="1">
    <source>
        <dbReference type="EMBL" id="OHA97608.1"/>
    </source>
</evidence>
<gene>
    <name evidence="1" type="ORF">A3E32_03025</name>
</gene>
<comment type="caution">
    <text evidence="1">The sequence shown here is derived from an EMBL/GenBank/DDBJ whole genome shotgun (WGS) entry which is preliminary data.</text>
</comment>
<dbReference type="Proteomes" id="UP000178530">
    <property type="component" value="Unassembled WGS sequence"/>
</dbReference>
<evidence type="ECO:0000313" key="2">
    <source>
        <dbReference type="Proteomes" id="UP000178530"/>
    </source>
</evidence>
<protein>
    <submittedName>
        <fullName evidence="1">Uncharacterized protein</fullName>
    </submittedName>
</protein>
<organism evidence="1 2">
    <name type="scientific">Candidatus Zambryskibacteria bacterium RIFCSPHIGHO2_12_FULL_38_37</name>
    <dbReference type="NCBI Taxonomy" id="1802751"/>
    <lineage>
        <taxon>Bacteria</taxon>
        <taxon>Candidatus Zambryskiibacteriota</taxon>
    </lineage>
</organism>